<keyword evidence="4" id="KW-0963">Cytoplasm</keyword>
<evidence type="ECO:0000256" key="7">
    <source>
        <dbReference type="ARBA" id="ARBA00023273"/>
    </source>
</evidence>
<gene>
    <name evidence="9" type="primary">ODF2L</name>
</gene>
<evidence type="ECO:0000313" key="9">
    <source>
        <dbReference type="Ensembl" id="ENSMLEP00000014345.1"/>
    </source>
</evidence>
<dbReference type="GO" id="GO:1902018">
    <property type="term" value="P:negative regulation of cilium assembly"/>
    <property type="evidence" value="ECO:0007669"/>
    <property type="project" value="Ensembl"/>
</dbReference>
<sequence length="607" mass="70276">METAINDGSHSEELFSHLKTISEKEDLPRCTSESHLSCLKQDILNEKTELEATLKEAELVTCSIELLLPLFKDTIEKINFENANLSASNLKISEQKEILTKELDTFKSVKLALEHLLRERDYKQTGDNLPSMLLENLTDNKSENTNLKKKVFEKEAHIQELSCLFQTEKANTLKANRFSQSVKVVHERLQIQIHKKETENNKLKEYVKSLETKIAKWSLQLRMNKNEAIVMKEASRQIAVALKKASKVYKQRLDHFTGATEKLTSQIRDQEAKLSETISTSNAWKSHYEKIVIEKTELEVQIETMKKQIINLLEALKKMEDDGKNSCEEILRKIHSIEYENETLNLENTKLKLRFPCRITESKNMNILNVLDMLCYISSEKTTLAALKDEVVSVENELLELQEVEKNQKTLVEMYKTQKNIEKMKGQMESHLKELERVCDSLMAAEQRLHECQESLQCCKGKCADQEHTVRELQGQVDGNHSLLTKLSLEEENYLIQSKCENLQQKLEQMDTENKELEKKLANQEECLKHSSLKFKEKSAEYTALARQLEAALEEGRQKVAEEIEKMSSRERALQIKILDLETELRKKNEEQNQLVCKMNSDPESPL</sequence>
<dbReference type="AlphaFoldDB" id="A0A2K5YFN3"/>
<proteinExistence type="inferred from homology"/>
<evidence type="ECO:0000256" key="1">
    <source>
        <dbReference type="ARBA" id="ARBA00004114"/>
    </source>
</evidence>
<evidence type="ECO:0000256" key="4">
    <source>
        <dbReference type="ARBA" id="ARBA00022490"/>
    </source>
</evidence>
<accession>A0A2K5YFN3</accession>
<dbReference type="GO" id="GO:0034451">
    <property type="term" value="C:centriolar satellite"/>
    <property type="evidence" value="ECO:0007669"/>
    <property type="project" value="Ensembl"/>
</dbReference>
<dbReference type="PANTHER" id="PTHR23162">
    <property type="entry name" value="OUTER DENSE FIBER OF SPERM TAILS 2"/>
    <property type="match status" value="1"/>
</dbReference>
<dbReference type="GeneTree" id="ENSGT00530000063497"/>
<evidence type="ECO:0000313" key="10">
    <source>
        <dbReference type="Proteomes" id="UP000233140"/>
    </source>
</evidence>
<dbReference type="PANTHER" id="PTHR23162:SF7">
    <property type="entry name" value="PROTEIN BCAP"/>
    <property type="match status" value="1"/>
</dbReference>
<evidence type="ECO:0000256" key="8">
    <source>
        <dbReference type="SAM" id="Coils"/>
    </source>
</evidence>
<comment type="subcellular location">
    <subcellularLocation>
        <location evidence="2">Cell projection</location>
        <location evidence="2">Cilium</location>
    </subcellularLocation>
    <subcellularLocation>
        <location evidence="1">Cytoplasm</location>
        <location evidence="1">Cytoskeleton</location>
        <location evidence="1">Microtubule organizing center</location>
        <location evidence="1">Centrosome</location>
        <location evidence="1">Centriole</location>
    </subcellularLocation>
</comment>
<dbReference type="Proteomes" id="UP000233140">
    <property type="component" value="Unassembled WGS sequence"/>
</dbReference>
<keyword evidence="6" id="KW-0206">Cytoskeleton</keyword>
<name>A0A2K5YFN3_MANLE</name>
<keyword evidence="7" id="KW-0966">Cell projection</keyword>
<keyword evidence="10" id="KW-1185">Reference proteome</keyword>
<reference evidence="9" key="1">
    <citation type="submission" date="2025-08" db="UniProtKB">
        <authorList>
            <consortium name="Ensembl"/>
        </authorList>
    </citation>
    <scope>IDENTIFICATION</scope>
</reference>
<evidence type="ECO:0000256" key="3">
    <source>
        <dbReference type="ARBA" id="ARBA00009316"/>
    </source>
</evidence>
<reference evidence="9" key="2">
    <citation type="submission" date="2025-09" db="UniProtKB">
        <authorList>
            <consortium name="Ensembl"/>
        </authorList>
    </citation>
    <scope>IDENTIFICATION</scope>
</reference>
<dbReference type="GO" id="GO:0005814">
    <property type="term" value="C:centriole"/>
    <property type="evidence" value="ECO:0007669"/>
    <property type="project" value="UniProtKB-SubCell"/>
</dbReference>
<dbReference type="GO" id="GO:0036064">
    <property type="term" value="C:ciliary basal body"/>
    <property type="evidence" value="ECO:0007669"/>
    <property type="project" value="Ensembl"/>
</dbReference>
<evidence type="ECO:0000256" key="2">
    <source>
        <dbReference type="ARBA" id="ARBA00004138"/>
    </source>
</evidence>
<dbReference type="InterPro" id="IPR026099">
    <property type="entry name" value="Odf2-rel"/>
</dbReference>
<dbReference type="Ensembl" id="ENSMLET00000037792.1">
    <property type="protein sequence ID" value="ENSMLEP00000014345.1"/>
    <property type="gene ID" value="ENSMLEG00000031271.1"/>
</dbReference>
<evidence type="ECO:0000256" key="6">
    <source>
        <dbReference type="ARBA" id="ARBA00023212"/>
    </source>
</evidence>
<feature type="coiled-coil region" evidence="8">
    <location>
        <begin position="377"/>
        <end position="404"/>
    </location>
</feature>
<dbReference type="STRING" id="9568.ENSMLEP00000014345"/>
<keyword evidence="5 8" id="KW-0175">Coiled coil</keyword>
<feature type="coiled-coil region" evidence="8">
    <location>
        <begin position="288"/>
        <end position="322"/>
    </location>
</feature>
<protein>
    <submittedName>
        <fullName evidence="9">Outer dense fiber of sperm tails 2 like</fullName>
    </submittedName>
</protein>
<organism evidence="9 10">
    <name type="scientific">Mandrillus leucophaeus</name>
    <name type="common">Drill</name>
    <name type="synonym">Papio leucophaeus</name>
    <dbReference type="NCBI Taxonomy" id="9568"/>
    <lineage>
        <taxon>Eukaryota</taxon>
        <taxon>Metazoa</taxon>
        <taxon>Chordata</taxon>
        <taxon>Craniata</taxon>
        <taxon>Vertebrata</taxon>
        <taxon>Euteleostomi</taxon>
        <taxon>Mammalia</taxon>
        <taxon>Eutheria</taxon>
        <taxon>Euarchontoglires</taxon>
        <taxon>Primates</taxon>
        <taxon>Haplorrhini</taxon>
        <taxon>Catarrhini</taxon>
        <taxon>Cercopithecidae</taxon>
        <taxon>Cercopithecinae</taxon>
        <taxon>Mandrillus</taxon>
    </lineage>
</organism>
<evidence type="ECO:0000256" key="5">
    <source>
        <dbReference type="ARBA" id="ARBA00023054"/>
    </source>
</evidence>
<comment type="similarity">
    <text evidence="3">Belongs to the ODF2 family.</text>
</comment>
<feature type="coiled-coil region" evidence="8">
    <location>
        <begin position="186"/>
        <end position="213"/>
    </location>
</feature>
<feature type="coiled-coil region" evidence="8">
    <location>
        <begin position="500"/>
        <end position="598"/>
    </location>
</feature>